<dbReference type="Proteomes" id="UP001201163">
    <property type="component" value="Unassembled WGS sequence"/>
</dbReference>
<proteinExistence type="predicted"/>
<evidence type="ECO:0000313" key="3">
    <source>
        <dbReference type="Proteomes" id="UP001201163"/>
    </source>
</evidence>
<feature type="compositionally biased region" description="Polar residues" evidence="1">
    <location>
        <begin position="113"/>
        <end position="129"/>
    </location>
</feature>
<feature type="compositionally biased region" description="Low complexity" evidence="1">
    <location>
        <begin position="537"/>
        <end position="572"/>
    </location>
</feature>
<evidence type="ECO:0000313" key="2">
    <source>
        <dbReference type="EMBL" id="KAH8988202.1"/>
    </source>
</evidence>
<feature type="compositionally biased region" description="Low complexity" evidence="1">
    <location>
        <begin position="179"/>
        <end position="192"/>
    </location>
</feature>
<evidence type="ECO:0000256" key="1">
    <source>
        <dbReference type="SAM" id="MobiDB-lite"/>
    </source>
</evidence>
<gene>
    <name evidence="2" type="ORF">EDB92DRAFT_1872874</name>
</gene>
<feature type="compositionally biased region" description="Low complexity" evidence="1">
    <location>
        <begin position="337"/>
        <end position="348"/>
    </location>
</feature>
<feature type="region of interest" description="Disordered" evidence="1">
    <location>
        <begin position="536"/>
        <end position="584"/>
    </location>
</feature>
<feature type="region of interest" description="Disordered" evidence="1">
    <location>
        <begin position="147"/>
        <end position="442"/>
    </location>
</feature>
<name>A0AAD4Q6H0_9AGAM</name>
<feature type="compositionally biased region" description="Basic and acidic residues" evidence="1">
    <location>
        <begin position="218"/>
        <end position="235"/>
    </location>
</feature>
<dbReference type="AlphaFoldDB" id="A0AAD4Q6H0"/>
<feature type="compositionally biased region" description="Pro residues" evidence="1">
    <location>
        <begin position="349"/>
        <end position="375"/>
    </location>
</feature>
<feature type="region of interest" description="Disordered" evidence="1">
    <location>
        <begin position="100"/>
        <end position="135"/>
    </location>
</feature>
<comment type="caution">
    <text evidence="2">The sequence shown here is derived from an EMBL/GenBank/DDBJ whole genome shotgun (WGS) entry which is preliminary data.</text>
</comment>
<feature type="compositionally biased region" description="Low complexity" evidence="1">
    <location>
        <begin position="275"/>
        <end position="290"/>
    </location>
</feature>
<sequence>MDISQMTTPKPTRRSPFSFLRTVKSLFLPSHHAESFVPALPHIDRSTPVPFARSLFNRTFRKCPPPPSHPPGSDPRRSFFDDDDDLVDNVDRRVFSPSRLSVSRKTDPGRAAHSNSRLSSAFAHTSPDLSSISSVVPTSCSIVEQRDTLRSDSRTDLRQSKASPISRLRTKISLTKLVSPNSQPSSSTNTSQAMAPSSFSYHPYSDNGHAHPYAAQPPEDRSFTPEDDPFRKDEVAPAPLALSRFPDSSPGSTSIQTHGDSRKHLTGSRSLPVLPSGRSSGPDSPSPSARALRESGDSHSPSGPSQGASRTTLPPSQRHNMSPLSLTFPLPPSPQDSVPFTVPTVQVTPPAPSPPPAYPPPLSPPSEPLPCPPPVGVGDASPPEPLEGPFKEGSPCRRRSGRDLSKPVQKSTPARRLHSHARADRSPSAFTDQYRAASSRAEDHDFRWAPEMRIPRKKNRPLTPFPLPLLAGQVKHDRTGRLRALEAASCLTSPQLDPAIDQTAEAMTDSEVEPDLDFNSNKARKKISVSSAKSAQSAISGVSTASGSTTTSSTSIATTSTAATTVSPSISTHTSVDKTGRESQVLIADEDGTIVNAEMYSTLSPPDSPSPEIFAIQSAGIYLKQGGTMHEPPNDLLLAGGEQVIVGATDWAEFRNFCDAHHNTSLRLDGSTRGDGIADILVVEVQHSGKVRGVELLLYPRHPSLCTNVDLTRRIPGSYPLSDLPAVPRVSSIELSQSACNDWSALALEGTPPLHDGPQLSVIRVLNEPNYVHNGEMRRTLSAFVTILPTTLRDLVMRAGDISS</sequence>
<reference evidence="2" key="1">
    <citation type="submission" date="2022-01" db="EMBL/GenBank/DDBJ databases">
        <title>Comparative genomics reveals a dynamic genome evolution in the ectomycorrhizal milk-cap (Lactarius) mushrooms.</title>
        <authorList>
            <consortium name="DOE Joint Genome Institute"/>
            <person name="Lebreton A."/>
            <person name="Tang N."/>
            <person name="Kuo A."/>
            <person name="LaButti K."/>
            <person name="Drula E."/>
            <person name="Barry K."/>
            <person name="Clum A."/>
            <person name="Lipzen A."/>
            <person name="Mousain D."/>
            <person name="Ng V."/>
            <person name="Wang R."/>
            <person name="Wang X."/>
            <person name="Dai Y."/>
            <person name="Henrissat B."/>
            <person name="Grigoriev I.V."/>
            <person name="Guerin-Laguette A."/>
            <person name="Yu F."/>
            <person name="Martin F.M."/>
        </authorList>
    </citation>
    <scope>NUCLEOTIDE SEQUENCE</scope>
    <source>
        <strain evidence="2">QP</strain>
    </source>
</reference>
<feature type="compositionally biased region" description="Polar residues" evidence="1">
    <location>
        <begin position="298"/>
        <end position="320"/>
    </location>
</feature>
<organism evidence="2 3">
    <name type="scientific">Lactarius akahatsu</name>
    <dbReference type="NCBI Taxonomy" id="416441"/>
    <lineage>
        <taxon>Eukaryota</taxon>
        <taxon>Fungi</taxon>
        <taxon>Dikarya</taxon>
        <taxon>Basidiomycota</taxon>
        <taxon>Agaricomycotina</taxon>
        <taxon>Agaricomycetes</taxon>
        <taxon>Russulales</taxon>
        <taxon>Russulaceae</taxon>
        <taxon>Lactarius</taxon>
    </lineage>
</organism>
<accession>A0AAD4Q6H0</accession>
<keyword evidence="3" id="KW-1185">Reference proteome</keyword>
<dbReference type="EMBL" id="JAKELL010000043">
    <property type="protein sequence ID" value="KAH8988202.1"/>
    <property type="molecule type" value="Genomic_DNA"/>
</dbReference>
<feature type="compositionally biased region" description="Pro residues" evidence="1">
    <location>
        <begin position="63"/>
        <end position="73"/>
    </location>
</feature>
<feature type="compositionally biased region" description="Basic and acidic residues" evidence="1">
    <location>
        <begin position="147"/>
        <end position="159"/>
    </location>
</feature>
<feature type="region of interest" description="Disordered" evidence="1">
    <location>
        <begin position="60"/>
        <end position="83"/>
    </location>
</feature>
<feature type="compositionally biased region" description="Polar residues" evidence="1">
    <location>
        <begin position="249"/>
        <end position="258"/>
    </location>
</feature>
<protein>
    <submittedName>
        <fullName evidence="2">Uncharacterized protein</fullName>
    </submittedName>
</protein>